<dbReference type="eggNOG" id="ENOG503231D">
    <property type="taxonomic scope" value="Bacteria"/>
</dbReference>
<dbReference type="KEGG" id="eao:BD94_4053"/>
<dbReference type="RefSeq" id="WP_024563866.1">
    <property type="nucleotide sequence ID" value="NZ_CP007547.1"/>
</dbReference>
<dbReference type="PROSITE" id="PS51257">
    <property type="entry name" value="PROKAR_LIPOPROTEIN"/>
    <property type="match status" value="1"/>
</dbReference>
<protein>
    <recommendedName>
        <fullName evidence="3">DUF1579 domain-containing protein</fullName>
    </recommendedName>
</protein>
<proteinExistence type="predicted"/>
<evidence type="ECO:0000313" key="1">
    <source>
        <dbReference type="EMBL" id="AIL47828.1"/>
    </source>
</evidence>
<dbReference type="STRING" id="1338011.BD94_4053"/>
<reference evidence="1" key="2">
    <citation type="journal article" date="2015" name="Genome Biol. Evol.">
        <title>Complete Genome Sequence and Transcriptomic Analysis of the Novel Pathogen Elizabethkingia anophelis in Response to Oxidative Stress.</title>
        <authorList>
            <person name="Li Y."/>
            <person name="Liu Y."/>
            <person name="Chew S.C."/>
            <person name="Tay M."/>
            <person name="Salido M.M."/>
            <person name="Teo J."/>
            <person name="Lauro F.M."/>
            <person name="Givskov M."/>
            <person name="Yang L."/>
        </authorList>
    </citation>
    <scope>NUCLEOTIDE SEQUENCE</scope>
    <source>
        <strain evidence="1">NUHP1</strain>
    </source>
</reference>
<dbReference type="InterPro" id="IPR011473">
    <property type="entry name" value="DUF1579"/>
</dbReference>
<name>A0A077EMY7_9FLAO</name>
<dbReference type="Pfam" id="PF07617">
    <property type="entry name" value="DUF1579"/>
    <property type="match status" value="1"/>
</dbReference>
<dbReference type="AlphaFoldDB" id="A0A077EMY7"/>
<dbReference type="Proteomes" id="UP000028933">
    <property type="component" value="Chromosome"/>
</dbReference>
<dbReference type="EMBL" id="CP007547">
    <property type="protein sequence ID" value="AIL47828.1"/>
    <property type="molecule type" value="Genomic_DNA"/>
</dbReference>
<dbReference type="HOGENOM" id="CLU_112398_0_0_10"/>
<evidence type="ECO:0008006" key="3">
    <source>
        <dbReference type="Google" id="ProtNLM"/>
    </source>
</evidence>
<organism evidence="1 2">
    <name type="scientific">Elizabethkingia anophelis NUHP1</name>
    <dbReference type="NCBI Taxonomy" id="1338011"/>
    <lineage>
        <taxon>Bacteria</taxon>
        <taxon>Pseudomonadati</taxon>
        <taxon>Bacteroidota</taxon>
        <taxon>Flavobacteriia</taxon>
        <taxon>Flavobacteriales</taxon>
        <taxon>Weeksellaceae</taxon>
        <taxon>Elizabethkingia</taxon>
    </lineage>
</organism>
<sequence length="214" mass="24139">MKKLLLILGSAMLFIACDKMKNTSEKESEKTAPSTANSDWKPVDSATANKAWMEYATPNELHKVLAKYDGNWTGETTTWMEEGGQPVKNTSDCTNKMIFGGRYQLSNYKGNFMGMPFEGMSIMGYDNAKKKFVSTWIDNMGTGIMTAEGEWNPSTKSIEFKGKMTDPTQANKECEIREVYTFNDDNTHTLEMFGPGSKTGKEMKTMEIKFVRKK</sequence>
<reference evidence="1" key="1">
    <citation type="journal article" date="2013" name="Lancet">
        <title>First case of E anophelis outbreak in an intensive-care unit.</title>
        <authorList>
            <person name="Teo J."/>
            <person name="Tan S.Y."/>
            <person name="Tay M."/>
            <person name="Ding Y."/>
            <person name="Kjelleberg S."/>
            <person name="Givskov M."/>
            <person name="Lin R.T."/>
            <person name="Yang L."/>
        </authorList>
    </citation>
    <scope>NUCLEOTIDE SEQUENCE [LARGE SCALE GENOMIC DNA]</scope>
    <source>
        <strain evidence="1">NUHP1</strain>
    </source>
</reference>
<accession>A0A077EMY7</accession>
<evidence type="ECO:0000313" key="2">
    <source>
        <dbReference type="Proteomes" id="UP000028933"/>
    </source>
</evidence>
<gene>
    <name evidence="1" type="ORF">BD94_4053</name>
</gene>